<organism evidence="15 16">
    <name type="scientific">Brachybacterium kimchii</name>
    <dbReference type="NCBI Taxonomy" id="2942909"/>
    <lineage>
        <taxon>Bacteria</taxon>
        <taxon>Bacillati</taxon>
        <taxon>Actinomycetota</taxon>
        <taxon>Actinomycetes</taxon>
        <taxon>Micrococcales</taxon>
        <taxon>Dermabacteraceae</taxon>
        <taxon>Brachybacterium</taxon>
    </lineage>
</organism>
<proteinExistence type="inferred from homology"/>
<evidence type="ECO:0000256" key="7">
    <source>
        <dbReference type="ARBA" id="ARBA00022576"/>
    </source>
</evidence>
<name>A0ABY4NA86_9MICO</name>
<dbReference type="Gene3D" id="3.40.640.10">
    <property type="entry name" value="Type I PLP-dependent aspartate aminotransferase-like (Major domain)"/>
    <property type="match status" value="1"/>
</dbReference>
<dbReference type="InterPro" id="IPR015422">
    <property type="entry name" value="PyrdxlP-dep_Trfase_small"/>
</dbReference>
<dbReference type="PROSITE" id="PS00600">
    <property type="entry name" value="AA_TRANSFER_CLASS_3"/>
    <property type="match status" value="1"/>
</dbReference>
<accession>A0ABY4NA86</accession>
<evidence type="ECO:0000256" key="4">
    <source>
        <dbReference type="ARBA" id="ARBA00008954"/>
    </source>
</evidence>
<sequence>MDTAVFEQHESEIRGYCRNYPTVFASASNARQVDEDGTSYIDFFAGAGVLNFGHNNPRMKEALIDFISNDGVAHSLDTYTTTKRDFVQKFQDVILAPRGMDHRMQFMGPTGSNAVEAAMKLARRATGRREIVAFSHGFHGMTLGSLAATANHAFRQWAGVPLDNIVRLPFETAPGGDTAIAEYREALLDTSSGLTAPAAFLLEPIQAEGGVNVASAAWLRSVQDLAREVGALVIFDDIQAGIGRTGSFFSFDGMGLDPDIITLAKGLGGFGTPIAMNLNKPEVDRHWSPGAHTGTFRGQGMSFVAGTVALDYFTDDAFGKQVTAKGQVMRDRLEQIAAAHPERGWEVRGKGMMQALDTLEGAFAKKVQDECFARGLLIGPCGQDGRVVKLIPPLTIPEDDLAAGLDILAEAIDAAAAAIPAAKDADLEGAR</sequence>
<dbReference type="CDD" id="cd00610">
    <property type="entry name" value="OAT_like"/>
    <property type="match status" value="1"/>
</dbReference>
<protein>
    <recommendedName>
        <fullName evidence="6">Diaminobutyrate--2-oxoglutarate transaminase</fullName>
        <ecNumber evidence="5">2.6.1.76</ecNumber>
    </recommendedName>
    <alternativeName>
        <fullName evidence="11">DABA aminotransferase</fullName>
    </alternativeName>
    <alternativeName>
        <fullName evidence="12">Diaminobutyrate--2-oxoglutarate aminotransferase</fullName>
    </alternativeName>
    <alternativeName>
        <fullName evidence="10">L-2,4-diaminobutyric acid transaminase</fullName>
    </alternativeName>
</protein>
<evidence type="ECO:0000256" key="13">
    <source>
        <dbReference type="ARBA" id="ARBA00049111"/>
    </source>
</evidence>
<keyword evidence="16" id="KW-1185">Reference proteome</keyword>
<comment type="similarity">
    <text evidence="4 14">Belongs to the class-III pyridoxal-phosphate-dependent aminotransferase family.</text>
</comment>
<dbReference type="InterPro" id="IPR005814">
    <property type="entry name" value="Aminotrans_3"/>
</dbReference>
<evidence type="ECO:0000256" key="6">
    <source>
        <dbReference type="ARBA" id="ARBA00014798"/>
    </source>
</evidence>
<dbReference type="PIRSF" id="PIRSF000521">
    <property type="entry name" value="Transaminase_4ab_Lys_Orn"/>
    <property type="match status" value="1"/>
</dbReference>
<dbReference type="InterPro" id="IPR004637">
    <property type="entry name" value="Dat"/>
</dbReference>
<evidence type="ECO:0000256" key="10">
    <source>
        <dbReference type="ARBA" id="ARBA00029744"/>
    </source>
</evidence>
<evidence type="ECO:0000313" key="15">
    <source>
        <dbReference type="EMBL" id="UQN31446.1"/>
    </source>
</evidence>
<dbReference type="InterPro" id="IPR049704">
    <property type="entry name" value="Aminotrans_3_PPA_site"/>
</dbReference>
<evidence type="ECO:0000256" key="14">
    <source>
        <dbReference type="RuleBase" id="RU003560"/>
    </source>
</evidence>
<dbReference type="GO" id="GO:0008483">
    <property type="term" value="F:transaminase activity"/>
    <property type="evidence" value="ECO:0007669"/>
    <property type="project" value="UniProtKB-KW"/>
</dbReference>
<dbReference type="InterPro" id="IPR015424">
    <property type="entry name" value="PyrdxlP-dep_Trfase"/>
</dbReference>
<dbReference type="EC" id="2.6.1.76" evidence="5"/>
<dbReference type="PANTHER" id="PTHR43552">
    <property type="entry name" value="DIAMINOBUTYRATE--2-OXOGLUTARATE AMINOTRANSFERASE"/>
    <property type="match status" value="1"/>
</dbReference>
<keyword evidence="9 14" id="KW-0663">Pyridoxal phosphate</keyword>
<evidence type="ECO:0000256" key="2">
    <source>
        <dbReference type="ARBA" id="ARBA00002189"/>
    </source>
</evidence>
<comment type="pathway">
    <text evidence="3">Amine and polyamine biosynthesis; ectoine biosynthesis; L-ectoine from L-aspartate 4-semialdehyde: step 1/3.</text>
</comment>
<evidence type="ECO:0000256" key="1">
    <source>
        <dbReference type="ARBA" id="ARBA00001933"/>
    </source>
</evidence>
<dbReference type="Pfam" id="PF00202">
    <property type="entry name" value="Aminotran_3"/>
    <property type="match status" value="1"/>
</dbReference>
<dbReference type="Gene3D" id="3.90.1150.10">
    <property type="entry name" value="Aspartate Aminotransferase, domain 1"/>
    <property type="match status" value="1"/>
</dbReference>
<gene>
    <name evidence="15" type="ORF">M4486_09265</name>
</gene>
<dbReference type="InterPro" id="IPR015421">
    <property type="entry name" value="PyrdxlP-dep_Trfase_major"/>
</dbReference>
<evidence type="ECO:0000256" key="5">
    <source>
        <dbReference type="ARBA" id="ARBA00013155"/>
    </source>
</evidence>
<comment type="function">
    <text evidence="2">Catalyzes reversively the conversion of L-aspartate beta-semialdehyde (ASA) to L-2,4-diaminobutyrate (DABA) by transamination with L-glutamate.</text>
</comment>
<keyword evidence="7 15" id="KW-0032">Aminotransferase</keyword>
<keyword evidence="8" id="KW-0808">Transferase</keyword>
<evidence type="ECO:0000256" key="8">
    <source>
        <dbReference type="ARBA" id="ARBA00022679"/>
    </source>
</evidence>
<dbReference type="RefSeq" id="WP_249480867.1">
    <property type="nucleotide sequence ID" value="NZ_CP097218.1"/>
</dbReference>
<evidence type="ECO:0000313" key="16">
    <source>
        <dbReference type="Proteomes" id="UP001055868"/>
    </source>
</evidence>
<reference evidence="15" key="1">
    <citation type="submission" date="2022-05" db="EMBL/GenBank/DDBJ databases">
        <title>Genomic analysis of Brachybacterium sp. CBA3104.</title>
        <authorList>
            <person name="Roh S.W."/>
            <person name="Kim Y.B."/>
            <person name="Kim Y."/>
        </authorList>
    </citation>
    <scope>NUCLEOTIDE SEQUENCE</scope>
    <source>
        <strain evidence="15">CBA3104</strain>
    </source>
</reference>
<comment type="cofactor">
    <cofactor evidence="1">
        <name>pyridoxal 5'-phosphate</name>
        <dbReference type="ChEBI" id="CHEBI:597326"/>
    </cofactor>
</comment>
<evidence type="ECO:0000256" key="12">
    <source>
        <dbReference type="ARBA" id="ARBA00031476"/>
    </source>
</evidence>
<dbReference type="NCBIfam" id="NF006733">
    <property type="entry name" value="PRK09264.1"/>
    <property type="match status" value="1"/>
</dbReference>
<evidence type="ECO:0000256" key="11">
    <source>
        <dbReference type="ARBA" id="ARBA00030665"/>
    </source>
</evidence>
<dbReference type="EMBL" id="CP097218">
    <property type="protein sequence ID" value="UQN31446.1"/>
    <property type="molecule type" value="Genomic_DNA"/>
</dbReference>
<evidence type="ECO:0000256" key="9">
    <source>
        <dbReference type="ARBA" id="ARBA00022898"/>
    </source>
</evidence>
<dbReference type="Proteomes" id="UP001055868">
    <property type="component" value="Chromosome"/>
</dbReference>
<dbReference type="SUPFAM" id="SSF53383">
    <property type="entry name" value="PLP-dependent transferases"/>
    <property type="match status" value="1"/>
</dbReference>
<comment type="catalytic activity">
    <reaction evidence="13">
        <text>L-2,4-diaminobutanoate + 2-oxoglutarate = L-aspartate 4-semialdehyde + L-glutamate</text>
        <dbReference type="Rhea" id="RHEA:11160"/>
        <dbReference type="ChEBI" id="CHEBI:16810"/>
        <dbReference type="ChEBI" id="CHEBI:29985"/>
        <dbReference type="ChEBI" id="CHEBI:58761"/>
        <dbReference type="ChEBI" id="CHEBI:537519"/>
        <dbReference type="EC" id="2.6.1.76"/>
    </reaction>
</comment>
<evidence type="ECO:0000256" key="3">
    <source>
        <dbReference type="ARBA" id="ARBA00004946"/>
    </source>
</evidence>
<dbReference type="PANTHER" id="PTHR43552:SF2">
    <property type="entry name" value="DIAMINOBUTYRATE--2-OXOGLUTARATE TRANSAMINASE"/>
    <property type="match status" value="1"/>
</dbReference>